<proteinExistence type="predicted"/>
<sequence>MKETRLYWKILFREAGTCRSDILPSGISRSRFLLGLVDCTCTAVTLNWQAAIPITFCVDLILIHLGSRCCVDHGCVPNC</sequence>
<protein>
    <submittedName>
        <fullName evidence="1">Uncharacterized protein</fullName>
    </submittedName>
</protein>
<dbReference type="EMBL" id="MTYJ01000019">
    <property type="protein sequence ID" value="OQV22147.1"/>
    <property type="molecule type" value="Genomic_DNA"/>
</dbReference>
<comment type="caution">
    <text evidence="1">The sequence shown here is derived from an EMBL/GenBank/DDBJ whole genome shotgun (WGS) entry which is preliminary data.</text>
</comment>
<evidence type="ECO:0000313" key="2">
    <source>
        <dbReference type="Proteomes" id="UP000192578"/>
    </source>
</evidence>
<name>A0A1W0X3L8_HYPEX</name>
<evidence type="ECO:0000313" key="1">
    <source>
        <dbReference type="EMBL" id="OQV22147.1"/>
    </source>
</evidence>
<keyword evidence="2" id="KW-1185">Reference proteome</keyword>
<accession>A0A1W0X3L8</accession>
<gene>
    <name evidence="1" type="ORF">BV898_03994</name>
</gene>
<dbReference type="AlphaFoldDB" id="A0A1W0X3L8"/>
<organism evidence="1 2">
    <name type="scientific">Hypsibius exemplaris</name>
    <name type="common">Freshwater tardigrade</name>
    <dbReference type="NCBI Taxonomy" id="2072580"/>
    <lineage>
        <taxon>Eukaryota</taxon>
        <taxon>Metazoa</taxon>
        <taxon>Ecdysozoa</taxon>
        <taxon>Tardigrada</taxon>
        <taxon>Eutardigrada</taxon>
        <taxon>Parachela</taxon>
        <taxon>Hypsibioidea</taxon>
        <taxon>Hypsibiidae</taxon>
        <taxon>Hypsibius</taxon>
    </lineage>
</organism>
<dbReference type="Proteomes" id="UP000192578">
    <property type="component" value="Unassembled WGS sequence"/>
</dbReference>
<reference evidence="2" key="1">
    <citation type="submission" date="2017-01" db="EMBL/GenBank/DDBJ databases">
        <title>Comparative genomics of anhydrobiosis in the tardigrade Hypsibius dujardini.</title>
        <authorList>
            <person name="Yoshida Y."/>
            <person name="Koutsovoulos G."/>
            <person name="Laetsch D."/>
            <person name="Stevens L."/>
            <person name="Kumar S."/>
            <person name="Horikawa D."/>
            <person name="Ishino K."/>
            <person name="Komine S."/>
            <person name="Tomita M."/>
            <person name="Blaxter M."/>
            <person name="Arakawa K."/>
        </authorList>
    </citation>
    <scope>NUCLEOTIDE SEQUENCE [LARGE SCALE GENOMIC DNA]</scope>
    <source>
        <strain evidence="2">Z151</strain>
    </source>
</reference>